<name>A0AAE2ZG68_PRORE</name>
<dbReference type="AlphaFoldDB" id="A0AAE2ZG68"/>
<accession>A0AAE2ZG68</accession>
<dbReference type="RefSeq" id="WP_219197703.1">
    <property type="nucleotide sequence ID" value="NZ_JAHWLI010000044.1"/>
</dbReference>
<reference evidence="2" key="1">
    <citation type="submission" date="2021-07" db="EMBL/GenBank/DDBJ databases">
        <authorList>
            <person name="Stanton E."/>
        </authorList>
    </citation>
    <scope>NUCLEOTIDE SEQUENCE</scope>
    <source>
        <strain evidence="2">2021EL-01139</strain>
    </source>
</reference>
<sequence length="316" mass="32886">MKKILALAIATALASPMALADNTPDNVGDVTYMGNIVANSPMWQWTVNDYPGGRLDADPSDMVESGGKYTYPLKTAQSFIAFSGYLPSRAGINLSSLDSSLGHKDIVSLTGADGKPIMVSNTGIADGSAYITIPTVVKDSSGKDVAGSLTLKAYDMRASHVARGGRQSSGGPRAYNGVFYFIPTGPSTGSDSCFVSGSNWDDVTVSGTPSAPQVSGTSDTAVQALFSALKEATAHGNVDPSVIDASNWVDNYVDMYAVTCDTPTLANFHGGITTSAFVTPYAAGARILELKPVEISFNTPVSGAWSSTLTVTAYQM</sequence>
<feature type="signal peptide" evidence="1">
    <location>
        <begin position="1"/>
        <end position="20"/>
    </location>
</feature>
<evidence type="ECO:0008006" key="4">
    <source>
        <dbReference type="Google" id="ProtNLM"/>
    </source>
</evidence>
<protein>
    <recommendedName>
        <fullName evidence="4">Fimbrial protein</fullName>
    </recommendedName>
</protein>
<dbReference type="EMBL" id="JAHWLI010000044">
    <property type="protein sequence ID" value="MBW3117516.1"/>
    <property type="molecule type" value="Genomic_DNA"/>
</dbReference>
<proteinExistence type="predicted"/>
<gene>
    <name evidence="2" type="ORF">KYI77_13745</name>
</gene>
<evidence type="ECO:0000313" key="2">
    <source>
        <dbReference type="EMBL" id="MBW3117516.1"/>
    </source>
</evidence>
<evidence type="ECO:0000256" key="1">
    <source>
        <dbReference type="SAM" id="SignalP"/>
    </source>
</evidence>
<dbReference type="GO" id="GO:0009289">
    <property type="term" value="C:pilus"/>
    <property type="evidence" value="ECO:0007669"/>
    <property type="project" value="InterPro"/>
</dbReference>
<evidence type="ECO:0000313" key="3">
    <source>
        <dbReference type="Proteomes" id="UP001155882"/>
    </source>
</evidence>
<feature type="chain" id="PRO_5042076223" description="Fimbrial protein" evidence="1">
    <location>
        <begin position="21"/>
        <end position="316"/>
    </location>
</feature>
<organism evidence="2 3">
    <name type="scientific">Providencia rettgeri</name>
    <dbReference type="NCBI Taxonomy" id="587"/>
    <lineage>
        <taxon>Bacteria</taxon>
        <taxon>Pseudomonadati</taxon>
        <taxon>Pseudomonadota</taxon>
        <taxon>Gammaproteobacteria</taxon>
        <taxon>Enterobacterales</taxon>
        <taxon>Morganellaceae</taxon>
        <taxon>Providencia</taxon>
    </lineage>
</organism>
<dbReference type="GO" id="GO:0007155">
    <property type="term" value="P:cell adhesion"/>
    <property type="evidence" value="ECO:0007669"/>
    <property type="project" value="InterPro"/>
</dbReference>
<dbReference type="Proteomes" id="UP001155882">
    <property type="component" value="Unassembled WGS sequence"/>
</dbReference>
<comment type="caution">
    <text evidence="2">The sequence shown here is derived from an EMBL/GenBank/DDBJ whole genome shotgun (WGS) entry which is preliminary data.</text>
</comment>
<keyword evidence="1" id="KW-0732">Signal</keyword>